<evidence type="ECO:0008006" key="3">
    <source>
        <dbReference type="Google" id="ProtNLM"/>
    </source>
</evidence>
<dbReference type="EMBL" id="JAURUO010000032">
    <property type="protein sequence ID" value="MDP9729927.1"/>
    <property type="molecule type" value="Genomic_DNA"/>
</dbReference>
<gene>
    <name evidence="1" type="ORF">J2S04_002904</name>
</gene>
<name>A0ABT9M082_9BACL</name>
<sequence length="243" mass="27296">MQKRIWGLTASMLALTCLTVTGCGTSIFSMSNQEQLNSKNSIHQTPKKFSTHISNKITQNPVLLSSKENIIFHNSSTIPSDWNMIRKFNGSVKVIGVLGTKHHHLFPLSFFYPYSTIQLNNGSPPSKSEIYWKTNRIELTNEFFGNLKGEKFIILAGNLVQYNKIIAQQLDIVGGVFIEYLNNKMFLHFTTINNPAVDFFTHNDVILGYQAGANYQEINLMNGNNIDGNLDGYQISNVGVDPN</sequence>
<protein>
    <recommendedName>
        <fullName evidence="3">Lipoprotein</fullName>
    </recommendedName>
</protein>
<comment type="caution">
    <text evidence="1">The sequence shown here is derived from an EMBL/GenBank/DDBJ whole genome shotgun (WGS) entry which is preliminary data.</text>
</comment>
<evidence type="ECO:0000313" key="2">
    <source>
        <dbReference type="Proteomes" id="UP001229209"/>
    </source>
</evidence>
<dbReference type="RefSeq" id="WP_203115764.1">
    <property type="nucleotide sequence ID" value="NZ_JAURUO010000032.1"/>
</dbReference>
<keyword evidence="2" id="KW-1185">Reference proteome</keyword>
<dbReference type="PROSITE" id="PS51257">
    <property type="entry name" value="PROKAR_LIPOPROTEIN"/>
    <property type="match status" value="1"/>
</dbReference>
<proteinExistence type="predicted"/>
<reference evidence="1 2" key="1">
    <citation type="submission" date="2023-07" db="EMBL/GenBank/DDBJ databases">
        <title>Genomic Encyclopedia of Type Strains, Phase IV (KMG-IV): sequencing the most valuable type-strain genomes for metagenomic binning, comparative biology and taxonomic classification.</title>
        <authorList>
            <person name="Goeker M."/>
        </authorList>
    </citation>
    <scope>NUCLEOTIDE SEQUENCE [LARGE SCALE GENOMIC DNA]</scope>
    <source>
        <strain evidence="1 2">DSM 25924</strain>
    </source>
</reference>
<accession>A0ABT9M082</accession>
<organism evidence="1 2">
    <name type="scientific">Alicyclobacillus tolerans</name>
    <dbReference type="NCBI Taxonomy" id="90970"/>
    <lineage>
        <taxon>Bacteria</taxon>
        <taxon>Bacillati</taxon>
        <taxon>Bacillota</taxon>
        <taxon>Bacilli</taxon>
        <taxon>Bacillales</taxon>
        <taxon>Alicyclobacillaceae</taxon>
        <taxon>Alicyclobacillus</taxon>
    </lineage>
</organism>
<evidence type="ECO:0000313" key="1">
    <source>
        <dbReference type="EMBL" id="MDP9729927.1"/>
    </source>
</evidence>
<dbReference type="Proteomes" id="UP001229209">
    <property type="component" value="Unassembled WGS sequence"/>
</dbReference>